<gene>
    <name evidence="1" type="ORF">TcWFU_006756</name>
</gene>
<organism evidence="1 2">
    <name type="scientific">Taenia crassiceps</name>
    <dbReference type="NCBI Taxonomy" id="6207"/>
    <lineage>
        <taxon>Eukaryota</taxon>
        <taxon>Metazoa</taxon>
        <taxon>Spiralia</taxon>
        <taxon>Lophotrochozoa</taxon>
        <taxon>Platyhelminthes</taxon>
        <taxon>Cestoda</taxon>
        <taxon>Eucestoda</taxon>
        <taxon>Cyclophyllidea</taxon>
        <taxon>Taeniidae</taxon>
        <taxon>Taenia</taxon>
    </lineage>
</organism>
<keyword evidence="2" id="KW-1185">Reference proteome</keyword>
<protein>
    <submittedName>
        <fullName evidence="1">Uncharacterized protein</fullName>
    </submittedName>
</protein>
<reference evidence="1 2" key="1">
    <citation type="journal article" date="2022" name="Front. Cell. Infect. Microbiol.">
        <title>The Genomes of Two Strains of Taenia crassiceps the Animal Model for the Study of Human Cysticercosis.</title>
        <authorList>
            <person name="Bobes R.J."/>
            <person name="Estrada K."/>
            <person name="Rios-Valencia D.G."/>
            <person name="Calderon-Gallegos A."/>
            <person name="de la Torre P."/>
            <person name="Carrero J.C."/>
            <person name="Sanchez-Flores A."/>
            <person name="Laclette J.P."/>
        </authorList>
    </citation>
    <scope>NUCLEOTIDE SEQUENCE [LARGE SCALE GENOMIC DNA]</scope>
    <source>
        <strain evidence="1">WFUcys</strain>
    </source>
</reference>
<name>A0ABR4Q064_9CEST</name>
<dbReference type="Proteomes" id="UP001651158">
    <property type="component" value="Unassembled WGS sequence"/>
</dbReference>
<evidence type="ECO:0000313" key="2">
    <source>
        <dbReference type="Proteomes" id="UP001651158"/>
    </source>
</evidence>
<comment type="caution">
    <text evidence="1">The sequence shown here is derived from an EMBL/GenBank/DDBJ whole genome shotgun (WGS) entry which is preliminary data.</text>
</comment>
<sequence length="661" mass="74354">MEAVLERFSAANNSSQAKDTLEVREDSLFEVYEHFYGNVTLLDSDPRARVGTNIAPCRPPDFCVQTFSASRWIHISGRLLERSAFAVVFPEDSHARPVVLTFSQEPELDSNKHYDVRTDVQRIEPYVIGKNGVNFILLFDTPIRYITTSPGMSLTRNFNGLSIYWPKESDHGGSEQWFYASGRMQKSALRLSVRHWQSARNTVTKDLIFKPSHSNCTQANFSYIRRVFFQPSHARAFKLTSISGSPPPPPYVIPIPVESYASTCGDIALEFGFRMRSLRSRGDDLFRELETKCRQNLLIVESCGPCDRSQIFVHVREQLKTCDKLGLEQAIAHYGCLEQKEVTCFEDLNLPSCENVPPCHAPVGNFAKYFAAPFENHGNRLKPKSISGNTDSESFEMLECSPSSNCSYSCSPSDKPEVLRTETQASLFSGFNISSWLLDARSPSSKCEKDDRVFPTIVANPSFWLCAERVGNERTKGNSIDDDLVLKHEKDRKTEDIESTPLVRCQSVNGEPLCKRLGGCALQLASDAIRMSTKPGPNVNRLNSDASNASVVISQLRKIGATDDNMWLSTKSCYGAVSNSSSERVLLGDYDNQNDDWKDKWLQKSPDSVAVDHLDLQAAKKNKLANLLLDNRENIEANLEAILYRSPFIDRTSNWLQVNWL</sequence>
<dbReference type="EMBL" id="JAKROA010000022">
    <property type="protein sequence ID" value="KAL5102973.1"/>
    <property type="molecule type" value="Genomic_DNA"/>
</dbReference>
<proteinExistence type="predicted"/>
<evidence type="ECO:0000313" key="1">
    <source>
        <dbReference type="EMBL" id="KAL5102973.1"/>
    </source>
</evidence>
<accession>A0ABR4Q064</accession>